<proteinExistence type="inferred from homology"/>
<dbReference type="PANTHER" id="PTHR18964:SF149">
    <property type="entry name" value="BIFUNCTIONAL UDP-N-ACETYLGLUCOSAMINE 2-EPIMERASE_N-ACETYLMANNOSAMINE KINASE"/>
    <property type="match status" value="1"/>
</dbReference>
<dbReference type="Gene3D" id="3.30.420.40">
    <property type="match status" value="1"/>
</dbReference>
<protein>
    <submittedName>
        <fullName evidence="2">Sugar kinase</fullName>
    </submittedName>
</protein>
<dbReference type="PANTHER" id="PTHR18964">
    <property type="entry name" value="ROK (REPRESSOR, ORF, KINASE) FAMILY"/>
    <property type="match status" value="1"/>
</dbReference>
<dbReference type="Proteomes" id="UP000321484">
    <property type="component" value="Unassembled WGS sequence"/>
</dbReference>
<accession>A0A511Z1L5</accession>
<keyword evidence="2" id="KW-0808">Transferase</keyword>
<dbReference type="GO" id="GO:0016301">
    <property type="term" value="F:kinase activity"/>
    <property type="evidence" value="ECO:0007669"/>
    <property type="project" value="UniProtKB-KW"/>
</dbReference>
<dbReference type="Pfam" id="PF00480">
    <property type="entry name" value="ROK"/>
    <property type="match status" value="1"/>
</dbReference>
<comment type="caution">
    <text evidence="2">The sequence shown here is derived from an EMBL/GenBank/DDBJ whole genome shotgun (WGS) entry which is preliminary data.</text>
</comment>
<gene>
    <name evidence="2" type="ORF">AFE02nite_30790</name>
</gene>
<evidence type="ECO:0000313" key="2">
    <source>
        <dbReference type="EMBL" id="GEN81345.1"/>
    </source>
</evidence>
<dbReference type="InterPro" id="IPR036390">
    <property type="entry name" value="WH_DNA-bd_sf"/>
</dbReference>
<dbReference type="InterPro" id="IPR043129">
    <property type="entry name" value="ATPase_NBD"/>
</dbReference>
<organism evidence="2 3">
    <name type="scientific">Actinotalea fermentans</name>
    <dbReference type="NCBI Taxonomy" id="43671"/>
    <lineage>
        <taxon>Bacteria</taxon>
        <taxon>Bacillati</taxon>
        <taxon>Actinomycetota</taxon>
        <taxon>Actinomycetes</taxon>
        <taxon>Micrococcales</taxon>
        <taxon>Cellulomonadaceae</taxon>
        <taxon>Actinotalea</taxon>
    </lineage>
</organism>
<keyword evidence="3" id="KW-1185">Reference proteome</keyword>
<dbReference type="EMBL" id="BJYK01000011">
    <property type="protein sequence ID" value="GEN81345.1"/>
    <property type="molecule type" value="Genomic_DNA"/>
</dbReference>
<evidence type="ECO:0000313" key="3">
    <source>
        <dbReference type="Proteomes" id="UP000321484"/>
    </source>
</evidence>
<reference evidence="2 3" key="1">
    <citation type="submission" date="2019-07" db="EMBL/GenBank/DDBJ databases">
        <title>Whole genome shotgun sequence of Actinotalea fermentans NBRC 105374.</title>
        <authorList>
            <person name="Hosoyama A."/>
            <person name="Uohara A."/>
            <person name="Ohji S."/>
            <person name="Ichikawa N."/>
        </authorList>
    </citation>
    <scope>NUCLEOTIDE SEQUENCE [LARGE SCALE GENOMIC DNA]</scope>
    <source>
        <strain evidence="2 3">NBRC 105374</strain>
    </source>
</reference>
<name>A0A511Z1L5_9CELL</name>
<comment type="similarity">
    <text evidence="1">Belongs to the ROK (NagC/XylR) family.</text>
</comment>
<dbReference type="SUPFAM" id="SSF53067">
    <property type="entry name" value="Actin-like ATPase domain"/>
    <property type="match status" value="1"/>
</dbReference>
<keyword evidence="2" id="KW-0418">Kinase</keyword>
<dbReference type="InterPro" id="IPR036388">
    <property type="entry name" value="WH-like_DNA-bd_sf"/>
</dbReference>
<evidence type="ECO:0000256" key="1">
    <source>
        <dbReference type="ARBA" id="ARBA00006479"/>
    </source>
</evidence>
<dbReference type="AlphaFoldDB" id="A0A511Z1L5"/>
<sequence>MLRALVAAGELSRAEIADVCELSAAAVATIVADLLRAGLVEGRGSVPSDGGRPIGRLGVRAGAGHLLGAEVADDGVVVELVDLARRRLDVERMPVDPAQASAVAVTAALRRALRAVRSRHPATEPSLVGLGLALPRDLLDGPLVDVLEEPGHAGELPVHAVARAAALAAAQVWHDAAGAPAASSAAPALVVSLGRDVDLAVVTLGRVAAVPGRWGHTTVVPNGRRCACGGRGCLVAYAGADALVEAWRTRGGEPPEGDRRALEALVAAADAGEAGAATALELGLDLLAIAIGTALTLTGADRVVLAGWAGEIVARTRGAVLATRAREAAASPDAHLVGLTACRVPDAGAYGAALLVLDRVLDAGGAVPARRP</sequence>
<dbReference type="InterPro" id="IPR000600">
    <property type="entry name" value="ROK"/>
</dbReference>
<dbReference type="Gene3D" id="1.10.10.10">
    <property type="entry name" value="Winged helix-like DNA-binding domain superfamily/Winged helix DNA-binding domain"/>
    <property type="match status" value="1"/>
</dbReference>
<dbReference type="SUPFAM" id="SSF46785">
    <property type="entry name" value="Winged helix' DNA-binding domain"/>
    <property type="match status" value="1"/>
</dbReference>